<dbReference type="EC" id="1.16.1.9" evidence="3"/>
<dbReference type="PROSITE" id="PS51384">
    <property type="entry name" value="FAD_FR"/>
    <property type="match status" value="1"/>
</dbReference>
<keyword evidence="8 14" id="KW-1133">Transmembrane helix</keyword>
<evidence type="ECO:0000256" key="13">
    <source>
        <dbReference type="ARBA" id="ARBA00048483"/>
    </source>
</evidence>
<evidence type="ECO:0000256" key="3">
    <source>
        <dbReference type="ARBA" id="ARBA00012668"/>
    </source>
</evidence>
<feature type="transmembrane region" description="Helical" evidence="14">
    <location>
        <begin position="194"/>
        <end position="211"/>
    </location>
</feature>
<evidence type="ECO:0000256" key="4">
    <source>
        <dbReference type="ARBA" id="ARBA00022448"/>
    </source>
</evidence>
<keyword evidence="4" id="KW-0813">Transport</keyword>
<evidence type="ECO:0000256" key="8">
    <source>
        <dbReference type="ARBA" id="ARBA00022989"/>
    </source>
</evidence>
<dbReference type="CDD" id="cd06186">
    <property type="entry name" value="NOX_Duox_like_FAD_NADP"/>
    <property type="match status" value="1"/>
</dbReference>
<evidence type="ECO:0000256" key="7">
    <source>
        <dbReference type="ARBA" id="ARBA00022982"/>
    </source>
</evidence>
<evidence type="ECO:0000256" key="10">
    <source>
        <dbReference type="ARBA" id="ARBA00023065"/>
    </source>
</evidence>
<dbReference type="SUPFAM" id="SSF63380">
    <property type="entry name" value="Riboflavin synthase domain-like"/>
    <property type="match status" value="1"/>
</dbReference>
<gene>
    <name evidence="16" type="ORF">IFM53868_08433</name>
</gene>
<feature type="transmembrane region" description="Helical" evidence="14">
    <location>
        <begin position="169"/>
        <end position="187"/>
    </location>
</feature>
<feature type="transmembrane region" description="Helical" evidence="14">
    <location>
        <begin position="68"/>
        <end position="90"/>
    </location>
</feature>
<dbReference type="InterPro" id="IPR017927">
    <property type="entry name" value="FAD-bd_FR_type"/>
</dbReference>
<evidence type="ECO:0000256" key="6">
    <source>
        <dbReference type="ARBA" id="ARBA00022692"/>
    </source>
</evidence>
<dbReference type="PANTHER" id="PTHR32361">
    <property type="entry name" value="FERRIC/CUPRIC REDUCTASE TRANSMEMBRANE COMPONENT"/>
    <property type="match status" value="1"/>
</dbReference>
<evidence type="ECO:0000256" key="5">
    <source>
        <dbReference type="ARBA" id="ARBA00022475"/>
    </source>
</evidence>
<feature type="transmembrane region" description="Helical" evidence="14">
    <location>
        <begin position="6"/>
        <end position="25"/>
    </location>
</feature>
<evidence type="ECO:0000256" key="1">
    <source>
        <dbReference type="ARBA" id="ARBA00004651"/>
    </source>
</evidence>
<evidence type="ECO:0000256" key="2">
    <source>
        <dbReference type="ARBA" id="ARBA00006278"/>
    </source>
</evidence>
<dbReference type="InterPro" id="IPR013121">
    <property type="entry name" value="Fe_red_NAD-bd_6"/>
</dbReference>
<name>A0ABQ1B8R4_9EURO</name>
<sequence length="550" mass="62308">MGAVETIYFLALGAALASLVLHRLVRVRIVPSCMTNVISCLGNRSIRHILLSYFVYPRLPVRLLGIDSLSPLQIIFLILFLTGTTFCNLFQIDTLSQASNRAAQISLSLLFPLFLSGGREYPARLLGVTLETYGFVHRITGLLSVVEATVHVAMVSRNIRFDTSNPTHFSGLVGGCMLLSLLFVPMVKRRIYEAFLYTHLVFALVGLYAIWKHLPPKSTKLQWFVAACLAAFSTTTLFQVVRIIYRNFVMGRKSVRMTMSPHAEDIMHVTLSLPRAWRVSAGERICLTVPSVGLFYFFQTHPFTITWWEEGEDGNATSISLMFRARTGFTRKLQDRLKANQEYWALIDGPYGPALGGKYGISQDVGEYGHILMVTSGIGIAAQLPYAKELLQRRRAAEVRTQRISLVWRLDRVGDWESAREWLQQLVLQDNGYILNVTVYDPLGDDSRQMTHKVGEHELIAITSGEVDWAHVLSSEMEKQRGKLLVTGSVPSTSSRRVGNLTEKTVSAQRQYRRTMQQLVSKNVRHNVELFELEFQPWRESGDYWSFFTP</sequence>
<protein>
    <recommendedName>
        <fullName evidence="3">ferric-chelate reductase (NADPH)</fullName>
        <ecNumber evidence="3">1.16.1.9</ecNumber>
    </recommendedName>
</protein>
<dbReference type="InterPro" id="IPR013130">
    <property type="entry name" value="Fe3_Rdtase_TM_dom"/>
</dbReference>
<feature type="transmembrane region" description="Helical" evidence="14">
    <location>
        <begin position="223"/>
        <end position="245"/>
    </location>
</feature>
<keyword evidence="10" id="KW-0406">Ion transport</keyword>
<feature type="domain" description="FAD-binding FR-type" evidence="15">
    <location>
        <begin position="233"/>
        <end position="357"/>
    </location>
</feature>
<evidence type="ECO:0000256" key="14">
    <source>
        <dbReference type="SAM" id="Phobius"/>
    </source>
</evidence>
<dbReference type="PANTHER" id="PTHR32361:SF26">
    <property type="entry name" value="FAD-BINDING 8 DOMAIN-CONTAINING PROTEIN-RELATED"/>
    <property type="match status" value="1"/>
</dbReference>
<dbReference type="Pfam" id="PF08030">
    <property type="entry name" value="NAD_binding_6"/>
    <property type="match status" value="1"/>
</dbReference>
<keyword evidence="9" id="KW-0560">Oxidoreductase</keyword>
<evidence type="ECO:0000256" key="9">
    <source>
        <dbReference type="ARBA" id="ARBA00023002"/>
    </source>
</evidence>
<organism evidence="16 17">
    <name type="scientific">Aspergillus udagawae</name>
    <dbReference type="NCBI Taxonomy" id="91492"/>
    <lineage>
        <taxon>Eukaryota</taxon>
        <taxon>Fungi</taxon>
        <taxon>Dikarya</taxon>
        <taxon>Ascomycota</taxon>
        <taxon>Pezizomycotina</taxon>
        <taxon>Eurotiomycetes</taxon>
        <taxon>Eurotiomycetidae</taxon>
        <taxon>Eurotiales</taxon>
        <taxon>Aspergillaceae</taxon>
        <taxon>Aspergillus</taxon>
        <taxon>Aspergillus subgen. Fumigati</taxon>
    </lineage>
</organism>
<dbReference type="InterPro" id="IPR051410">
    <property type="entry name" value="Ferric/Cupric_Reductase"/>
</dbReference>
<evidence type="ECO:0000256" key="12">
    <source>
        <dbReference type="ARBA" id="ARBA00023136"/>
    </source>
</evidence>
<keyword evidence="5" id="KW-1003">Cell membrane</keyword>
<evidence type="ECO:0000313" key="17">
    <source>
        <dbReference type="Proteomes" id="UP000465266"/>
    </source>
</evidence>
<dbReference type="Proteomes" id="UP000465266">
    <property type="component" value="Unassembled WGS sequence"/>
</dbReference>
<comment type="caution">
    <text evidence="16">The sequence shown here is derived from an EMBL/GenBank/DDBJ whole genome shotgun (WGS) entry which is preliminary data.</text>
</comment>
<reference evidence="16 17" key="1">
    <citation type="submission" date="2020-01" db="EMBL/GenBank/DDBJ databases">
        <title>Draft genome sequence of Aspergillus udagawae IFM 53868.</title>
        <authorList>
            <person name="Takahashi H."/>
            <person name="Yaguchi T."/>
        </authorList>
    </citation>
    <scope>NUCLEOTIDE SEQUENCE [LARGE SCALE GENOMIC DNA]</scope>
    <source>
        <strain evidence="16 17">IFM 53868</strain>
    </source>
</reference>
<dbReference type="InterPro" id="IPR013112">
    <property type="entry name" value="FAD-bd_8"/>
</dbReference>
<keyword evidence="12 14" id="KW-0472">Membrane</keyword>
<dbReference type="Pfam" id="PF08022">
    <property type="entry name" value="FAD_binding_8"/>
    <property type="match status" value="1"/>
</dbReference>
<keyword evidence="7" id="KW-0249">Electron transport</keyword>
<dbReference type="EMBL" id="BLKG01000125">
    <property type="protein sequence ID" value="GFF96235.1"/>
    <property type="molecule type" value="Genomic_DNA"/>
</dbReference>
<comment type="subcellular location">
    <subcellularLocation>
        <location evidence="1">Cell membrane</location>
        <topology evidence="1">Multi-pass membrane protein</topology>
    </subcellularLocation>
</comment>
<dbReference type="Gene3D" id="3.40.50.80">
    <property type="entry name" value="Nucleotide-binding domain of ferredoxin-NADP reductase (FNR) module"/>
    <property type="match status" value="1"/>
</dbReference>
<comment type="similarity">
    <text evidence="2">Belongs to the ferric reductase (FRE) family.</text>
</comment>
<evidence type="ECO:0000313" key="16">
    <source>
        <dbReference type="EMBL" id="GFF96235.1"/>
    </source>
</evidence>
<evidence type="ECO:0000256" key="11">
    <source>
        <dbReference type="ARBA" id="ARBA00023128"/>
    </source>
</evidence>
<accession>A0ABQ1B8R4</accession>
<keyword evidence="11" id="KW-0496">Mitochondrion</keyword>
<proteinExistence type="inferred from homology"/>
<keyword evidence="6 14" id="KW-0812">Transmembrane</keyword>
<dbReference type="InterPro" id="IPR017938">
    <property type="entry name" value="Riboflavin_synthase-like_b-brl"/>
</dbReference>
<dbReference type="InterPro" id="IPR039261">
    <property type="entry name" value="FNR_nucleotide-bd"/>
</dbReference>
<keyword evidence="17" id="KW-1185">Reference proteome</keyword>
<dbReference type="SUPFAM" id="SSF52343">
    <property type="entry name" value="Ferredoxin reductase-like, C-terminal NADP-linked domain"/>
    <property type="match status" value="1"/>
</dbReference>
<comment type="catalytic activity">
    <reaction evidence="13">
        <text>2 a Fe(II)-siderophore + NADP(+) + H(+) = 2 a Fe(III)-siderophore + NADPH</text>
        <dbReference type="Rhea" id="RHEA:28795"/>
        <dbReference type="Rhea" id="RHEA-COMP:11342"/>
        <dbReference type="Rhea" id="RHEA-COMP:11344"/>
        <dbReference type="ChEBI" id="CHEBI:15378"/>
        <dbReference type="ChEBI" id="CHEBI:29033"/>
        <dbReference type="ChEBI" id="CHEBI:29034"/>
        <dbReference type="ChEBI" id="CHEBI:57783"/>
        <dbReference type="ChEBI" id="CHEBI:58349"/>
        <dbReference type="EC" id="1.16.1.9"/>
    </reaction>
</comment>
<dbReference type="Pfam" id="PF01794">
    <property type="entry name" value="Ferric_reduct"/>
    <property type="match status" value="1"/>
</dbReference>
<evidence type="ECO:0000259" key="15">
    <source>
        <dbReference type="PROSITE" id="PS51384"/>
    </source>
</evidence>